<protein>
    <submittedName>
        <fullName evidence="1">Uncharacterized protein</fullName>
    </submittedName>
</protein>
<dbReference type="AlphaFoldDB" id="A0A0F9SL06"/>
<dbReference type="NCBIfam" id="NF038144">
    <property type="entry name" value="PxxKW"/>
    <property type="match status" value="1"/>
</dbReference>
<accession>A0A0F9SL06</accession>
<reference evidence="1" key="1">
    <citation type="journal article" date="2015" name="Nature">
        <title>Complex archaea that bridge the gap between prokaryotes and eukaryotes.</title>
        <authorList>
            <person name="Spang A."/>
            <person name="Saw J.H."/>
            <person name="Jorgensen S.L."/>
            <person name="Zaremba-Niedzwiedzka K."/>
            <person name="Martijn J."/>
            <person name="Lind A.E."/>
            <person name="van Eijk R."/>
            <person name="Schleper C."/>
            <person name="Guy L."/>
            <person name="Ettema T.J."/>
        </authorList>
    </citation>
    <scope>NUCLEOTIDE SEQUENCE</scope>
</reference>
<proteinExistence type="predicted"/>
<sequence length="81" mass="9310">MQKRDSEGRIIRKPKDPLVGGEVIDKCEGCENQIVGLCTIYVNPTIMWRLGNCLMATHVVTRVKEEETKKRVGQQKQKIKR</sequence>
<evidence type="ECO:0000313" key="1">
    <source>
        <dbReference type="EMBL" id="KKN67729.1"/>
    </source>
</evidence>
<organism evidence="1">
    <name type="scientific">marine sediment metagenome</name>
    <dbReference type="NCBI Taxonomy" id="412755"/>
    <lineage>
        <taxon>unclassified sequences</taxon>
        <taxon>metagenomes</taxon>
        <taxon>ecological metagenomes</taxon>
    </lineage>
</organism>
<comment type="caution">
    <text evidence="1">The sequence shown here is derived from an EMBL/GenBank/DDBJ whole genome shotgun (WGS) entry which is preliminary data.</text>
</comment>
<gene>
    <name evidence="1" type="ORF">LCGC14_0458770</name>
</gene>
<dbReference type="EMBL" id="LAZR01000467">
    <property type="protein sequence ID" value="KKN67729.1"/>
    <property type="molecule type" value="Genomic_DNA"/>
</dbReference>
<dbReference type="InterPro" id="IPR047766">
    <property type="entry name" value="PxxKW_fam"/>
</dbReference>
<dbReference type="Pfam" id="PF20657">
    <property type="entry name" value="DUF6811"/>
    <property type="match status" value="1"/>
</dbReference>
<name>A0A0F9SL06_9ZZZZ</name>